<dbReference type="EMBL" id="KB908920">
    <property type="protein sequence ID" value="EOB14911.1"/>
    <property type="molecule type" value="Genomic_DNA"/>
</dbReference>
<feature type="domain" description="UBC core" evidence="1">
    <location>
        <begin position="4"/>
        <end position="146"/>
    </location>
</feature>
<dbReference type="OrthoDB" id="406833at2759"/>
<dbReference type="HOGENOM" id="CLU_030988_15_1_1"/>
<protein>
    <submittedName>
        <fullName evidence="2">Ubiquitin-conjugating enzyme E2 W</fullName>
    </submittedName>
</protein>
<dbReference type="AlphaFoldDB" id="R0KVL9"/>
<dbReference type="InterPro" id="IPR000608">
    <property type="entry name" value="UBC"/>
</dbReference>
<dbReference type="CDD" id="cd23808">
    <property type="entry name" value="UBCc_UBE2W"/>
    <property type="match status" value="1"/>
</dbReference>
<dbReference type="STRING" id="578461.R0KVL9"/>
<evidence type="ECO:0000313" key="2">
    <source>
        <dbReference type="EMBL" id="EOB14911.1"/>
    </source>
</evidence>
<dbReference type="PROSITE" id="PS50127">
    <property type="entry name" value="UBC_2"/>
    <property type="match status" value="1"/>
</dbReference>
<dbReference type="OMA" id="WQMDIKV"/>
<evidence type="ECO:0000259" key="1">
    <source>
        <dbReference type="PROSITE" id="PS50127"/>
    </source>
</evidence>
<organism evidence="2 3">
    <name type="scientific">Nosema bombycis (strain CQ1 / CVCC 102059)</name>
    <name type="common">Microsporidian parasite</name>
    <name type="synonym">Pebrine of silkworm</name>
    <dbReference type="NCBI Taxonomy" id="578461"/>
    <lineage>
        <taxon>Eukaryota</taxon>
        <taxon>Fungi</taxon>
        <taxon>Fungi incertae sedis</taxon>
        <taxon>Microsporidia</taxon>
        <taxon>Nosematidae</taxon>
        <taxon>Nosema</taxon>
    </lineage>
</organism>
<evidence type="ECO:0000313" key="3">
    <source>
        <dbReference type="Proteomes" id="UP000016927"/>
    </source>
</evidence>
<name>R0KVL9_NOSB1</name>
<gene>
    <name evidence="2" type="primary">UBE2W</name>
    <name evidence="2" type="ORF">NBO_12g0017</name>
</gene>
<dbReference type="PANTHER" id="PTHR24068">
    <property type="entry name" value="UBIQUITIN-CONJUGATING ENZYME E2"/>
    <property type="match status" value="1"/>
</dbReference>
<dbReference type="Proteomes" id="UP000016927">
    <property type="component" value="Unassembled WGS sequence"/>
</dbReference>
<dbReference type="InterPro" id="IPR016135">
    <property type="entry name" value="UBQ-conjugating_enzyme/RWD"/>
</dbReference>
<dbReference type="SMART" id="SM00212">
    <property type="entry name" value="UBCc"/>
    <property type="match status" value="1"/>
</dbReference>
<reference evidence="2 3" key="1">
    <citation type="journal article" date="2013" name="BMC Genomics">
        <title>Comparative genomics of parasitic silkworm microsporidia reveal an association between genome expansion and host adaptation.</title>
        <authorList>
            <person name="Pan G."/>
            <person name="Xu J."/>
            <person name="Li T."/>
            <person name="Xia Q."/>
            <person name="Liu S.L."/>
            <person name="Zhang G."/>
            <person name="Li S."/>
            <person name="Li C."/>
            <person name="Liu H."/>
            <person name="Yang L."/>
            <person name="Liu T."/>
            <person name="Zhang X."/>
            <person name="Wu Z."/>
            <person name="Fan W."/>
            <person name="Dang X."/>
            <person name="Xiang H."/>
            <person name="Tao M."/>
            <person name="Li Y."/>
            <person name="Hu J."/>
            <person name="Li Z."/>
            <person name="Lin L."/>
            <person name="Luo J."/>
            <person name="Geng L."/>
            <person name="Wang L."/>
            <person name="Long M."/>
            <person name="Wan Y."/>
            <person name="He N."/>
            <person name="Zhang Z."/>
            <person name="Lu C."/>
            <person name="Keeling P.J."/>
            <person name="Wang J."/>
            <person name="Xiang Z."/>
            <person name="Zhou Z."/>
        </authorList>
    </citation>
    <scope>NUCLEOTIDE SEQUENCE [LARGE SCALE GENOMIC DNA]</scope>
    <source>
        <strain evidence="3">CQ1 / CVCC 102059</strain>
    </source>
</reference>
<dbReference type="SUPFAM" id="SSF54495">
    <property type="entry name" value="UBC-like"/>
    <property type="match status" value="1"/>
</dbReference>
<keyword evidence="3" id="KW-1185">Reference proteome</keyword>
<dbReference type="Gene3D" id="3.10.110.10">
    <property type="entry name" value="Ubiquitin Conjugating Enzyme"/>
    <property type="match status" value="1"/>
</dbReference>
<accession>R0KVL9</accession>
<sequence length="146" mass="17118">MPLFSIKRFQKEIKILQENSNQHNLKILEIIENVKIKVSITMSNESVYKNEIFYLEFKLDPMYPIESPEVIFVDLIPENERVYSNGHICLDILYEKWTPAHTLFSVCITIISMLSSSTVKSKPLDDLEYCLNAINKSPKNNKWKFD</sequence>
<dbReference type="VEuPathDB" id="MicrosporidiaDB:NBO_12g0017"/>
<dbReference type="Pfam" id="PF00179">
    <property type="entry name" value="UQ_con"/>
    <property type="match status" value="1"/>
</dbReference>
<proteinExistence type="predicted"/>